<dbReference type="InterPro" id="IPR020922">
    <property type="entry name" value="dITP/XTP_pyrophosphatase"/>
</dbReference>
<comment type="similarity">
    <text evidence="1 10">Belongs to the HAM1 NTPase family.</text>
</comment>
<reference evidence="11 13" key="1">
    <citation type="submission" date="2009-11" db="EMBL/GenBank/DDBJ databases">
        <authorList>
            <person name="Weinstock G."/>
            <person name="Sodergren E."/>
            <person name="Clifton S."/>
            <person name="Fulton L."/>
            <person name="Fulton B."/>
            <person name="Courtney L."/>
            <person name="Fronick C."/>
            <person name="Harrison M."/>
            <person name="Strong C."/>
            <person name="Farmer C."/>
            <person name="Delahaunty K."/>
            <person name="Markovic C."/>
            <person name="Hall O."/>
            <person name="Minx P."/>
            <person name="Tomlinson C."/>
            <person name="Mitreva M."/>
            <person name="Nelson J."/>
            <person name="Hou S."/>
            <person name="Wollam A."/>
            <person name="Pepin K.H."/>
            <person name="Johnson M."/>
            <person name="Bhonagiri V."/>
            <person name="Nash W.E."/>
            <person name="Warren W."/>
            <person name="Chinwalla A."/>
            <person name="Mardis E.R."/>
            <person name="Wilson R.K."/>
        </authorList>
    </citation>
    <scope>NUCLEOTIDE SEQUENCE [LARGE SCALE GENOMIC DNA]</scope>
    <source>
        <strain evidence="11 13">DSM 20093</strain>
    </source>
</reference>
<feature type="active site" description="Proton acceptor" evidence="10">
    <location>
        <position position="76"/>
    </location>
</feature>
<sequence>MRIIVATHNEGKLQEINRILTQELAKTGSAASFELVSAGSLGLPDPKEDGVSFEQNALIKARAVAAQTGSPAIADDSGLIVDVMGSAPGILSARWAGKHGDDVANYELLLAQLEDIPDHNRQARFVCAAALAVPESKPQDDGSFAIADEKTVLGEMKGMLIRAPRGEHGFGYDPIFVPDDQPARDEDSLKHLEPLTSAQMTATQKNAISHRGKALRTLATAVVPLIA</sequence>
<evidence type="ECO:0000256" key="5">
    <source>
        <dbReference type="ARBA" id="ARBA00022801"/>
    </source>
</evidence>
<dbReference type="GO" id="GO:0046872">
    <property type="term" value="F:metal ion binding"/>
    <property type="evidence" value="ECO:0007669"/>
    <property type="project" value="UniProtKB-KW"/>
</dbReference>
<dbReference type="Proteomes" id="UP000029074">
    <property type="component" value="Unassembled WGS sequence"/>
</dbReference>
<comment type="cofactor">
    <cofactor evidence="10">
        <name>Mg(2+)</name>
        <dbReference type="ChEBI" id="CHEBI:18420"/>
    </cofactor>
    <text evidence="10">Binds 1 Mg(2+) ion per subunit.</text>
</comment>
<evidence type="ECO:0000313" key="13">
    <source>
        <dbReference type="Proteomes" id="UP000003656"/>
    </source>
</evidence>
<dbReference type="SUPFAM" id="SSF52972">
    <property type="entry name" value="ITPase-like"/>
    <property type="match status" value="1"/>
</dbReference>
<dbReference type="GO" id="GO:0017111">
    <property type="term" value="F:ribonucleoside triphosphate phosphatase activity"/>
    <property type="evidence" value="ECO:0007669"/>
    <property type="project" value="InterPro"/>
</dbReference>
<dbReference type="AlphaFoldDB" id="D1NUD1"/>
<dbReference type="OrthoDB" id="9807456at2"/>
<evidence type="ECO:0000313" key="14">
    <source>
        <dbReference type="Proteomes" id="UP000029074"/>
    </source>
</evidence>
<evidence type="ECO:0000256" key="3">
    <source>
        <dbReference type="ARBA" id="ARBA00022723"/>
    </source>
</evidence>
<dbReference type="CDD" id="cd00515">
    <property type="entry name" value="HAM1"/>
    <property type="match status" value="1"/>
</dbReference>
<feature type="binding site" evidence="10">
    <location>
        <begin position="170"/>
        <end position="173"/>
    </location>
    <ligand>
        <name>substrate</name>
    </ligand>
</feature>
<comment type="function">
    <text evidence="10">Pyrophosphatase that catalyzes the hydrolysis of nucleoside triphosphates to their monophosphate derivatives, with a high preference for the non-canonical purine nucleotides XTP (xanthosine triphosphate), dITP (deoxyinosine triphosphate) and ITP. Seems to function as a house-cleaning enzyme that removes non-canonical purine nucleotides from the nucleotide pool, thus preventing their incorporation into DNA/RNA and avoiding chromosomal lesions.</text>
</comment>
<proteinExistence type="inferred from homology"/>
<dbReference type="GO" id="GO:0009146">
    <property type="term" value="P:purine nucleoside triphosphate catabolic process"/>
    <property type="evidence" value="ECO:0007669"/>
    <property type="project" value="UniProtKB-UniRule"/>
</dbReference>
<name>D1NUD1_9BIFI</name>
<dbReference type="RefSeq" id="WP_006294902.1">
    <property type="nucleotide sequence ID" value="NZ_ABXB03000002.1"/>
</dbReference>
<keyword evidence="5 10" id="KW-0378">Hydrolase</keyword>
<comment type="caution">
    <text evidence="11">The sequence shown here is derived from an EMBL/GenBank/DDBJ whole genome shotgun (WGS) entry which is preliminary data.</text>
</comment>
<dbReference type="GO" id="GO:0000166">
    <property type="term" value="F:nucleotide binding"/>
    <property type="evidence" value="ECO:0007669"/>
    <property type="project" value="UniProtKB-KW"/>
</dbReference>
<accession>D1NUD1</accession>
<feature type="binding site" evidence="10">
    <location>
        <position position="205"/>
    </location>
    <ligand>
        <name>substrate</name>
    </ligand>
</feature>
<comment type="catalytic activity">
    <reaction evidence="10">
        <text>ITP + H2O = IMP + diphosphate + H(+)</text>
        <dbReference type="Rhea" id="RHEA:29399"/>
        <dbReference type="ChEBI" id="CHEBI:15377"/>
        <dbReference type="ChEBI" id="CHEBI:15378"/>
        <dbReference type="ChEBI" id="CHEBI:33019"/>
        <dbReference type="ChEBI" id="CHEBI:58053"/>
        <dbReference type="ChEBI" id="CHEBI:61402"/>
        <dbReference type="EC" id="3.6.1.66"/>
    </reaction>
</comment>
<dbReference type="EC" id="3.6.1.66" evidence="10"/>
<evidence type="ECO:0000256" key="2">
    <source>
        <dbReference type="ARBA" id="ARBA00011738"/>
    </source>
</evidence>
<comment type="catalytic activity">
    <reaction evidence="8 10">
        <text>dITP + H2O = dIMP + diphosphate + H(+)</text>
        <dbReference type="Rhea" id="RHEA:28342"/>
        <dbReference type="ChEBI" id="CHEBI:15377"/>
        <dbReference type="ChEBI" id="CHEBI:15378"/>
        <dbReference type="ChEBI" id="CHEBI:33019"/>
        <dbReference type="ChEBI" id="CHEBI:61194"/>
        <dbReference type="ChEBI" id="CHEBI:61382"/>
        <dbReference type="EC" id="3.6.1.66"/>
    </reaction>
</comment>
<dbReference type="GO" id="GO:0036220">
    <property type="term" value="F:ITP diphosphatase activity"/>
    <property type="evidence" value="ECO:0007669"/>
    <property type="project" value="UniProtKB-UniRule"/>
</dbReference>
<evidence type="ECO:0000313" key="12">
    <source>
        <dbReference type="EMBL" id="KFI57902.1"/>
    </source>
</evidence>
<keyword evidence="3 10" id="KW-0479">Metal-binding</keyword>
<dbReference type="PANTHER" id="PTHR11067:SF9">
    <property type="entry name" value="INOSINE TRIPHOSPHATE PYROPHOSPHATASE"/>
    <property type="match status" value="1"/>
</dbReference>
<evidence type="ECO:0000313" key="11">
    <source>
        <dbReference type="EMBL" id="EFA23335.1"/>
    </source>
</evidence>
<keyword evidence="7 10" id="KW-0546">Nucleotide metabolism</keyword>
<keyword evidence="14" id="KW-1185">Reference proteome</keyword>
<dbReference type="GO" id="GO:0035870">
    <property type="term" value="F:dITP diphosphatase activity"/>
    <property type="evidence" value="ECO:0007669"/>
    <property type="project" value="UniProtKB-UniRule"/>
</dbReference>
<dbReference type="FunFam" id="3.90.950.10:FF:000001">
    <property type="entry name" value="dITP/XTP pyrophosphatase"/>
    <property type="match status" value="1"/>
</dbReference>
<evidence type="ECO:0000256" key="1">
    <source>
        <dbReference type="ARBA" id="ARBA00008023"/>
    </source>
</evidence>
<feature type="binding site" evidence="10">
    <location>
        <position position="76"/>
    </location>
    <ligand>
        <name>Mg(2+)</name>
        <dbReference type="ChEBI" id="CHEBI:18420"/>
    </ligand>
</feature>
<dbReference type="PANTHER" id="PTHR11067">
    <property type="entry name" value="INOSINE TRIPHOSPHATE PYROPHOSPHATASE/HAM1 PROTEIN"/>
    <property type="match status" value="1"/>
</dbReference>
<comment type="caution">
    <text evidence="10">Lacks conserved residue(s) required for the propagation of feature annotation.</text>
</comment>
<dbReference type="HAMAP" id="MF_01405">
    <property type="entry name" value="Non_canon_purine_NTPase"/>
    <property type="match status" value="1"/>
</dbReference>
<evidence type="ECO:0000256" key="10">
    <source>
        <dbReference type="HAMAP-Rule" id="MF_01405"/>
    </source>
</evidence>
<feature type="binding site" evidence="10">
    <location>
        <begin position="7"/>
        <end position="12"/>
    </location>
    <ligand>
        <name>substrate</name>
    </ligand>
</feature>
<evidence type="ECO:0000256" key="7">
    <source>
        <dbReference type="ARBA" id="ARBA00023080"/>
    </source>
</evidence>
<keyword evidence="4 10" id="KW-0547">Nucleotide-binding</keyword>
<feature type="binding site" evidence="10">
    <location>
        <begin position="210"/>
        <end position="211"/>
    </location>
    <ligand>
        <name>substrate</name>
    </ligand>
</feature>
<protein>
    <recommendedName>
        <fullName evidence="10">dITP/XTP pyrophosphatase</fullName>
        <ecNumber evidence="10">3.6.1.66</ecNumber>
    </recommendedName>
    <alternativeName>
        <fullName evidence="10">Non-canonical purine NTP pyrophosphatase</fullName>
    </alternativeName>
    <alternativeName>
        <fullName evidence="10">Non-standard purine NTP pyrophosphatase</fullName>
    </alternativeName>
    <alternativeName>
        <fullName evidence="10">Nucleoside-triphosphate diphosphatase</fullName>
    </alternativeName>
    <alternativeName>
        <fullName evidence="10">Nucleoside-triphosphate pyrophosphatase</fullName>
        <shortName evidence="10">NTPase</shortName>
    </alternativeName>
</protein>
<comment type="subunit">
    <text evidence="2 10">Homodimer.</text>
</comment>
<dbReference type="EMBL" id="JGYW01000008">
    <property type="protein sequence ID" value="KFI57902.1"/>
    <property type="molecule type" value="Genomic_DNA"/>
</dbReference>
<keyword evidence="6 10" id="KW-0460">Magnesium</keyword>
<gene>
    <name evidence="11" type="primary">rdgB</name>
    <name evidence="12" type="ORF">BGLCM_1318</name>
    <name evidence="11" type="ORF">BIFGAL_03454</name>
</gene>
<evidence type="ECO:0000256" key="8">
    <source>
        <dbReference type="ARBA" id="ARBA00051875"/>
    </source>
</evidence>
<dbReference type="GO" id="GO:0009117">
    <property type="term" value="P:nucleotide metabolic process"/>
    <property type="evidence" value="ECO:0007669"/>
    <property type="project" value="UniProtKB-KW"/>
</dbReference>
<evidence type="ECO:0000256" key="6">
    <source>
        <dbReference type="ARBA" id="ARBA00022842"/>
    </source>
</evidence>
<dbReference type="Gene3D" id="3.90.950.10">
    <property type="match status" value="1"/>
</dbReference>
<feature type="binding site" evidence="10">
    <location>
        <position position="77"/>
    </location>
    <ligand>
        <name>substrate</name>
    </ligand>
</feature>
<dbReference type="EMBL" id="ABXB03000002">
    <property type="protein sequence ID" value="EFA23335.1"/>
    <property type="molecule type" value="Genomic_DNA"/>
</dbReference>
<dbReference type="STRING" id="561180.BIFGAL_03454"/>
<comment type="catalytic activity">
    <reaction evidence="9 10">
        <text>XTP + H2O = XMP + diphosphate + H(+)</text>
        <dbReference type="Rhea" id="RHEA:28610"/>
        <dbReference type="ChEBI" id="CHEBI:15377"/>
        <dbReference type="ChEBI" id="CHEBI:15378"/>
        <dbReference type="ChEBI" id="CHEBI:33019"/>
        <dbReference type="ChEBI" id="CHEBI:57464"/>
        <dbReference type="ChEBI" id="CHEBI:61314"/>
        <dbReference type="EC" id="3.6.1.66"/>
    </reaction>
</comment>
<dbReference type="eggNOG" id="COG0127">
    <property type="taxonomic scope" value="Bacteria"/>
</dbReference>
<dbReference type="InterPro" id="IPR029001">
    <property type="entry name" value="ITPase-like_fam"/>
</dbReference>
<evidence type="ECO:0000256" key="9">
    <source>
        <dbReference type="ARBA" id="ARBA00052017"/>
    </source>
</evidence>
<dbReference type="GO" id="GO:0005829">
    <property type="term" value="C:cytosol"/>
    <property type="evidence" value="ECO:0007669"/>
    <property type="project" value="TreeGrafter"/>
</dbReference>
<organism evidence="11 13">
    <name type="scientific">Bifidobacterium gallicum DSM 20093 = LMG 11596</name>
    <dbReference type="NCBI Taxonomy" id="561180"/>
    <lineage>
        <taxon>Bacteria</taxon>
        <taxon>Bacillati</taxon>
        <taxon>Actinomycetota</taxon>
        <taxon>Actinomycetes</taxon>
        <taxon>Bifidobacteriales</taxon>
        <taxon>Bifidobacteriaceae</taxon>
        <taxon>Bifidobacterium</taxon>
    </lineage>
</organism>
<dbReference type="Pfam" id="PF01725">
    <property type="entry name" value="Ham1p_like"/>
    <property type="match status" value="1"/>
</dbReference>
<dbReference type="Proteomes" id="UP000003656">
    <property type="component" value="Unassembled WGS sequence"/>
</dbReference>
<dbReference type="GO" id="GO:0036222">
    <property type="term" value="F:XTP diphosphatase activity"/>
    <property type="evidence" value="ECO:0007669"/>
    <property type="project" value="UniProtKB-UniRule"/>
</dbReference>
<evidence type="ECO:0000256" key="4">
    <source>
        <dbReference type="ARBA" id="ARBA00022741"/>
    </source>
</evidence>
<reference evidence="12 14" key="2">
    <citation type="submission" date="2014-03" db="EMBL/GenBank/DDBJ databases">
        <title>Genomics of Bifidobacteria.</title>
        <authorList>
            <person name="Ventura M."/>
            <person name="Milani C."/>
            <person name="Lugli G.A."/>
        </authorList>
    </citation>
    <scope>NUCLEOTIDE SEQUENCE [LARGE SCALE GENOMIC DNA]</scope>
    <source>
        <strain evidence="12 14">LMG 11596</strain>
    </source>
</reference>
<dbReference type="InterPro" id="IPR002637">
    <property type="entry name" value="RdgB/HAM1"/>
</dbReference>